<sequence>MKEYLEFIDTKINGRYVFNNFEKRFLKGLVNRLDKNHNFNLTRVTSVVSQDTYEHIKSKVEQNATEKYKNHLITLQARHISIFEQLARLEKYNNYLFYVITFPVYVPQPTISYSMHNEGGKKDRVVWGFILPIGRQPKPDDQDIAVLFRSSDMVGAISKLISGTLDA</sequence>
<reference evidence="1" key="1">
    <citation type="journal article" date="2014" name="Front. Microbiol.">
        <title>High frequency of phylogenetically diverse reductive dehalogenase-homologous genes in deep subseafloor sedimentary metagenomes.</title>
        <authorList>
            <person name="Kawai M."/>
            <person name="Futagami T."/>
            <person name="Toyoda A."/>
            <person name="Takaki Y."/>
            <person name="Nishi S."/>
            <person name="Hori S."/>
            <person name="Arai W."/>
            <person name="Tsubouchi T."/>
            <person name="Morono Y."/>
            <person name="Uchiyama I."/>
            <person name="Ito T."/>
            <person name="Fujiyama A."/>
            <person name="Inagaki F."/>
            <person name="Takami H."/>
        </authorList>
    </citation>
    <scope>NUCLEOTIDE SEQUENCE</scope>
    <source>
        <strain evidence="1">Expedition CK06-06</strain>
    </source>
</reference>
<feature type="non-terminal residue" evidence="1">
    <location>
        <position position="167"/>
    </location>
</feature>
<gene>
    <name evidence="1" type="ORF">S03H2_36639</name>
</gene>
<dbReference type="AlphaFoldDB" id="X1GHW7"/>
<dbReference type="EMBL" id="BARU01022494">
    <property type="protein sequence ID" value="GAH57471.1"/>
    <property type="molecule type" value="Genomic_DNA"/>
</dbReference>
<evidence type="ECO:0000313" key="1">
    <source>
        <dbReference type="EMBL" id="GAH57471.1"/>
    </source>
</evidence>
<organism evidence="1">
    <name type="scientific">marine sediment metagenome</name>
    <dbReference type="NCBI Taxonomy" id="412755"/>
    <lineage>
        <taxon>unclassified sequences</taxon>
        <taxon>metagenomes</taxon>
        <taxon>ecological metagenomes</taxon>
    </lineage>
</organism>
<protein>
    <submittedName>
        <fullName evidence="1">Uncharacterized protein</fullName>
    </submittedName>
</protein>
<proteinExistence type="predicted"/>
<comment type="caution">
    <text evidence="1">The sequence shown here is derived from an EMBL/GenBank/DDBJ whole genome shotgun (WGS) entry which is preliminary data.</text>
</comment>
<accession>X1GHW7</accession>
<name>X1GHW7_9ZZZZ</name>